<evidence type="ECO:0000256" key="1">
    <source>
        <dbReference type="ARBA" id="ARBA00008857"/>
    </source>
</evidence>
<keyword evidence="4" id="KW-0233">DNA recombination</keyword>
<dbReference type="PANTHER" id="PTHR30349:SF41">
    <property type="entry name" value="INTEGRASE_RECOMBINASE PROTEIN MJ0367-RELATED"/>
    <property type="match status" value="1"/>
</dbReference>
<keyword evidence="3 5" id="KW-0238">DNA-binding</keyword>
<dbReference type="PROSITE" id="PS51898">
    <property type="entry name" value="TYR_RECOMBINASE"/>
    <property type="match status" value="1"/>
</dbReference>
<dbReference type="InterPro" id="IPR050090">
    <property type="entry name" value="Tyrosine_recombinase_XerCD"/>
</dbReference>
<sequence>MPEKRNRRQGNKQGSYWLLKDGRYRWSITVGTSAEGKQQRRTGTAINITEAKKALARALTDHERGLLGGPERVTVGQWLAQWLALKRNQVGPTTFEQYEMYLRLYVTPCFKAMRLRDVKPSHVRHLDSELLGRKRPLASATRGKVLSHLRAAFEMAVEEGLMPTNPARNVRIKATSQEEQTRRRKAMDDDELRRFMEAAAKVPQHALLYTLFSLGLRRGEALGLQWRDIDLEAGTVRVERQLKLLGNVPVEGVLKTQSSRRVLYIADDLRAVLLNHRAQEKAKALDLGMAWHEQNYVFTSEVATPLHPRNVNRIITGVCREANVPRFSSHSGRHTNITQRLKAGQQLEVVAAIAGHKDINTTLSHYREVLEQEKRAATFNLGTHLIRPAKMDADRVHEEV</sequence>
<dbReference type="Pfam" id="PF00589">
    <property type="entry name" value="Phage_integrase"/>
    <property type="match status" value="1"/>
</dbReference>
<evidence type="ECO:0000313" key="9">
    <source>
        <dbReference type="Proteomes" id="UP000020492"/>
    </source>
</evidence>
<dbReference type="InterPro" id="IPR044068">
    <property type="entry name" value="CB"/>
</dbReference>
<dbReference type="Proteomes" id="UP000020492">
    <property type="component" value="Unassembled WGS sequence"/>
</dbReference>
<evidence type="ECO:0000256" key="2">
    <source>
        <dbReference type="ARBA" id="ARBA00022908"/>
    </source>
</evidence>
<dbReference type="InterPro" id="IPR002104">
    <property type="entry name" value="Integrase_catalytic"/>
</dbReference>
<dbReference type="Gene3D" id="1.10.150.130">
    <property type="match status" value="1"/>
</dbReference>
<dbReference type="PANTHER" id="PTHR30349">
    <property type="entry name" value="PHAGE INTEGRASE-RELATED"/>
    <property type="match status" value="1"/>
</dbReference>
<evidence type="ECO:0000256" key="3">
    <source>
        <dbReference type="ARBA" id="ARBA00023125"/>
    </source>
</evidence>
<dbReference type="InterPro" id="IPR004107">
    <property type="entry name" value="Integrase_SAM-like_N"/>
</dbReference>
<reference evidence="8 9" key="1">
    <citation type="submission" date="2014-03" db="EMBL/GenBank/DDBJ databases">
        <title>Draft genome sequence of Deinococcus phoenicis 1P10ME.</title>
        <authorList>
            <person name="Stepanov V.G."/>
            <person name="Vaishampayan P."/>
            <person name="Venkateswaran K."/>
            <person name="Fox G.E."/>
        </authorList>
    </citation>
    <scope>NUCLEOTIDE SEQUENCE [LARGE SCALE GENOMIC DNA]</scope>
    <source>
        <strain evidence="8 9">1P10ME</strain>
    </source>
</reference>
<dbReference type="InterPro" id="IPR013762">
    <property type="entry name" value="Integrase-like_cat_sf"/>
</dbReference>
<feature type="domain" description="Tyr recombinase" evidence="6">
    <location>
        <begin position="182"/>
        <end position="379"/>
    </location>
</feature>
<protein>
    <recommendedName>
        <fullName evidence="10">Phage integrase</fullName>
    </recommendedName>
</protein>
<organism evidence="8 9">
    <name type="scientific">Deinococcus phoenicis</name>
    <dbReference type="NCBI Taxonomy" id="1476583"/>
    <lineage>
        <taxon>Bacteria</taxon>
        <taxon>Thermotogati</taxon>
        <taxon>Deinococcota</taxon>
        <taxon>Deinococci</taxon>
        <taxon>Deinococcales</taxon>
        <taxon>Deinococcaceae</taxon>
        <taxon>Deinococcus</taxon>
    </lineage>
</organism>
<comment type="caution">
    <text evidence="8">The sequence shown here is derived from an EMBL/GenBank/DDBJ whole genome shotgun (WGS) entry which is preliminary data.</text>
</comment>
<dbReference type="AlphaFoldDB" id="A0A016QKK8"/>
<dbReference type="RefSeq" id="WP_034360632.1">
    <property type="nucleotide sequence ID" value="NZ_JHAC01000082.1"/>
</dbReference>
<dbReference type="eggNOG" id="COG4974">
    <property type="taxonomic scope" value="Bacteria"/>
</dbReference>
<proteinExistence type="inferred from homology"/>
<dbReference type="InterPro" id="IPR011010">
    <property type="entry name" value="DNA_brk_join_enz"/>
</dbReference>
<dbReference type="GO" id="GO:0003677">
    <property type="term" value="F:DNA binding"/>
    <property type="evidence" value="ECO:0007669"/>
    <property type="project" value="UniProtKB-UniRule"/>
</dbReference>
<dbReference type="PROSITE" id="PS51900">
    <property type="entry name" value="CB"/>
    <property type="match status" value="1"/>
</dbReference>
<name>A0A016QKK8_9DEIO</name>
<gene>
    <name evidence="8" type="ORF">DEIPH_ctg103orf0040</name>
</gene>
<dbReference type="STRING" id="1476583.DEIPH_ctg103orf0040"/>
<dbReference type="GO" id="GO:0006310">
    <property type="term" value="P:DNA recombination"/>
    <property type="evidence" value="ECO:0007669"/>
    <property type="project" value="UniProtKB-KW"/>
</dbReference>
<accession>A0A016QKK8</accession>
<evidence type="ECO:0000259" key="7">
    <source>
        <dbReference type="PROSITE" id="PS51900"/>
    </source>
</evidence>
<dbReference type="Gene3D" id="1.10.443.10">
    <property type="entry name" value="Intergrase catalytic core"/>
    <property type="match status" value="1"/>
</dbReference>
<keyword evidence="2" id="KW-0229">DNA integration</keyword>
<evidence type="ECO:0000313" key="8">
    <source>
        <dbReference type="EMBL" id="EYB66511.1"/>
    </source>
</evidence>
<keyword evidence="9" id="KW-1185">Reference proteome</keyword>
<dbReference type="EMBL" id="JHAC01000082">
    <property type="protein sequence ID" value="EYB66511.1"/>
    <property type="molecule type" value="Genomic_DNA"/>
</dbReference>
<dbReference type="GO" id="GO:0015074">
    <property type="term" value="P:DNA integration"/>
    <property type="evidence" value="ECO:0007669"/>
    <property type="project" value="UniProtKB-KW"/>
</dbReference>
<evidence type="ECO:0000256" key="4">
    <source>
        <dbReference type="ARBA" id="ARBA00023172"/>
    </source>
</evidence>
<evidence type="ECO:0000259" key="6">
    <source>
        <dbReference type="PROSITE" id="PS51898"/>
    </source>
</evidence>
<evidence type="ECO:0008006" key="10">
    <source>
        <dbReference type="Google" id="ProtNLM"/>
    </source>
</evidence>
<dbReference type="OrthoDB" id="63437at2"/>
<dbReference type="Pfam" id="PF14659">
    <property type="entry name" value="Phage_int_SAM_3"/>
    <property type="match status" value="1"/>
</dbReference>
<comment type="similarity">
    <text evidence="1">Belongs to the 'phage' integrase family.</text>
</comment>
<feature type="domain" description="Core-binding (CB)" evidence="7">
    <location>
        <begin position="73"/>
        <end position="157"/>
    </location>
</feature>
<dbReference type="InterPro" id="IPR010998">
    <property type="entry name" value="Integrase_recombinase_N"/>
</dbReference>
<dbReference type="CDD" id="cd01189">
    <property type="entry name" value="INT_ICEBs1_C_like"/>
    <property type="match status" value="1"/>
</dbReference>
<dbReference type="SUPFAM" id="SSF56349">
    <property type="entry name" value="DNA breaking-rejoining enzymes"/>
    <property type="match status" value="1"/>
</dbReference>
<evidence type="ECO:0000256" key="5">
    <source>
        <dbReference type="PROSITE-ProRule" id="PRU01248"/>
    </source>
</evidence>
<dbReference type="PATRIC" id="fig|1476583.3.peg.3459"/>